<organism evidence="3 4">
    <name type="scientific">Vibrio caribbeanicus ATCC BAA-2122</name>
    <dbReference type="NCBI Taxonomy" id="796620"/>
    <lineage>
        <taxon>Bacteria</taxon>
        <taxon>Pseudomonadati</taxon>
        <taxon>Pseudomonadota</taxon>
        <taxon>Gammaproteobacteria</taxon>
        <taxon>Vibrionales</taxon>
        <taxon>Vibrionaceae</taxon>
        <taxon>Vibrio</taxon>
    </lineage>
</organism>
<dbReference type="OrthoDB" id="5887427at2"/>
<dbReference type="PANTHER" id="PTHR30329:SF21">
    <property type="entry name" value="LIPOPROTEIN YIAD-RELATED"/>
    <property type="match status" value="1"/>
</dbReference>
<dbReference type="Gene3D" id="3.30.1330.60">
    <property type="entry name" value="OmpA-like domain"/>
    <property type="match status" value="1"/>
</dbReference>
<gene>
    <name evidence="3" type="ORF">VIBC2010_05795</name>
</gene>
<dbReference type="PROSITE" id="PS51123">
    <property type="entry name" value="OMPA_2"/>
    <property type="match status" value="1"/>
</dbReference>
<proteinExistence type="predicted"/>
<evidence type="ECO:0000313" key="4">
    <source>
        <dbReference type="Proteomes" id="UP000002943"/>
    </source>
</evidence>
<evidence type="ECO:0000259" key="2">
    <source>
        <dbReference type="PROSITE" id="PS51123"/>
    </source>
</evidence>
<keyword evidence="1" id="KW-0472">Membrane</keyword>
<dbReference type="InterPro" id="IPR050330">
    <property type="entry name" value="Bact_OuterMem_StrucFunc"/>
</dbReference>
<dbReference type="GO" id="GO:0016020">
    <property type="term" value="C:membrane"/>
    <property type="evidence" value="ECO:0007669"/>
    <property type="project" value="UniProtKB-UniRule"/>
</dbReference>
<dbReference type="PANTHER" id="PTHR30329">
    <property type="entry name" value="STATOR ELEMENT OF FLAGELLAR MOTOR COMPLEX"/>
    <property type="match status" value="1"/>
</dbReference>
<accession>E3BQ72</accession>
<evidence type="ECO:0000313" key="3">
    <source>
        <dbReference type="EMBL" id="EFP94800.1"/>
    </source>
</evidence>
<evidence type="ECO:0000256" key="1">
    <source>
        <dbReference type="PROSITE-ProRule" id="PRU00473"/>
    </source>
</evidence>
<name>E3BQ72_9VIBR</name>
<sequence>MMATRDEYPLYLMGRLYGANGKAKSGYFPLPFETLTLPNLESKTSTNADATSQYPIVTSNKHGRLTLLAEDKQGMLTEATTSLTNSIAKPTDRGPVLEKVLFFPSYLLPLSQMGKAAEDKTQGKGWMADLYDSIKDTARRTETTVEKFGIRSVSVEDECLPPVTDEILLKQSYFSDYQIWHKNNRHKHICVLEVPQFYTIQVVFSSPDFAGANVTLSDLPSSLAGLVVGNEAHSAHNEPVSLAKAIDVEYFTQDSDKVEDKYTVATFWIESADALSLHALQKYARIDIDLTKMSDRKFNILAERGIPSQYSLKENLFQLPLHTPTGRATVVCGDPISVEEALINHAPHFYPQIMQTLQQNPFASAKQLSTQTAKSSTELPEQVWQQLQTQKGWLEASMGGMENGLTWKTLAQVVGAAASSLSSDSVNKEPGGLIDIAEKATGVTLASIDFIEKANKISNVLNTAESALNRPIFGPVSPQTRALIDLPDIFPNLDTLRFRNTSLRPFIEKVGKAGGFLLDKPLTAVTAFYTLSQHSGSKANSEKKNNEFLDKITAYSLATSSLQRTSLQAAQDDKKKSEYQAVVTSLREELNKLSYQDGVSIVEGTVGDLKVRLDATHFAFNSDKIQVLEEKGNPYQTIGANLAKIAHSPFQIVIAGHTCDIGSEEVNLNLSMKRAIAVKNAILNAISGEGRQAWEGMFVTEAHGFSKPLPGNENRNEHERAKNRRVEILFHFSTMPDYPPSRSGLYDVEKAAKAKILSDIGHNEQFIASLSAGVDLMILGVGALFPPAGAIAGAVRASIELSKQAIVAIEAFDDGYKVKKELENIRYQDLMMLNATLAEAEDNSIFKVHLRAYLKRQLAFNGLIRLIKASELFGSITPYSYGRYGYMQGSTKQLKDFSDLNIFKYIEEFILRDDWEMEISLLGVEHLDEVWMRSNGYQLSYSKLDKSSIGMLSAGGQAVFRHYNSDDLTAQMQQKAAKFNRYYPVHYRASANESTFSSLRSTKAPKSLKKDVFKAIKVFVRRSYQTGENKPERGDWIPFEQYYKNNRNQITPYDNIRIVAILDDKKFANANINSVPVCLDVISRNFNQRSLFDSIASRHIEYSSALDLKYFTGPDKKSLQSLFVNNKAHGVIIEPSYFYGTQRMLGVRPVVDYDDRVMKSLFDSSAESTSSGISKRLSYFFQIMVPGCDDTEHKIAPVPTSVANRYLPYFNMTLNPTREYGLTKDFINFAPLQKADGKFYEESFLDFSDYKKSAEYPKVFDDAEASFYLSQSGVSSHNAYGSPDVLDPLATKLGKLRGKLKGFDWDADVTGTILIRSKHQPKEHLDNMHYDQNVIPLYMSLDLGGTSSDRPAAEFSKVFRLGSIKKEESGFKFSIEDYLEPNSKLNVVPKSVLDLANSIATLNSQSLQSLALGDFWKEEETVLFANVSDFEYINFFGHKVKGLRPMLRPLGSESWYEMGLTGANFNAVLSGPLGSGLENLATNIINLRDCGVEKTAIPERWYSLVDEEREVEVANKLNELTTDQDVAEAEKNLVFKPHQNLQKWMKSNARFSLLNEERIGALSDWVKDW</sequence>
<protein>
    <submittedName>
        <fullName evidence="3">OmpA family protein</fullName>
    </submittedName>
</protein>
<comment type="caution">
    <text evidence="3">The sequence shown here is derived from an EMBL/GenBank/DDBJ whole genome shotgun (WGS) entry which is preliminary data.</text>
</comment>
<keyword evidence="4" id="KW-1185">Reference proteome</keyword>
<dbReference type="InterPro" id="IPR036737">
    <property type="entry name" value="OmpA-like_sf"/>
</dbReference>
<dbReference type="InterPro" id="IPR006665">
    <property type="entry name" value="OmpA-like"/>
</dbReference>
<dbReference type="SUPFAM" id="SSF103088">
    <property type="entry name" value="OmpA-like"/>
    <property type="match status" value="1"/>
</dbReference>
<dbReference type="CDD" id="cd07185">
    <property type="entry name" value="OmpA_C-like"/>
    <property type="match status" value="1"/>
</dbReference>
<dbReference type="Proteomes" id="UP000002943">
    <property type="component" value="Unassembled WGS sequence"/>
</dbReference>
<dbReference type="EMBL" id="AEIU01000114">
    <property type="protein sequence ID" value="EFP94800.1"/>
    <property type="molecule type" value="Genomic_DNA"/>
</dbReference>
<dbReference type="eggNOG" id="COG2885">
    <property type="taxonomic scope" value="Bacteria"/>
</dbReference>
<feature type="domain" description="OmpA-like" evidence="2">
    <location>
        <begin position="606"/>
        <end position="734"/>
    </location>
</feature>
<dbReference type="STRING" id="796620.VIBC2010_05795"/>
<reference evidence="3 4" key="1">
    <citation type="journal article" date="2012" name="Int. J. Syst. Evol. Microbiol.">
        <title>Vibrio caribbeanicus sp. nov., isolated from the marine sponge Scleritoderma cyanea.</title>
        <authorList>
            <person name="Hoffmann M."/>
            <person name="Monday S.R."/>
            <person name="Allard M.W."/>
            <person name="Strain E.A."/>
            <person name="Whittaker P."/>
            <person name="Naum M."/>
            <person name="McCarthy P.J."/>
            <person name="Lopez J.V."/>
            <person name="Fischer M."/>
            <person name="Brown E.W."/>
        </authorList>
    </citation>
    <scope>NUCLEOTIDE SEQUENCE [LARGE SCALE GENOMIC DNA]</scope>
    <source>
        <strain evidence="3 4">ATCC BAA-2122</strain>
    </source>
</reference>
<dbReference type="Pfam" id="PF00691">
    <property type="entry name" value="OmpA"/>
    <property type="match status" value="1"/>
</dbReference>
<dbReference type="RefSeq" id="WP_009603338.1">
    <property type="nucleotide sequence ID" value="NZ_AEIU01000114.1"/>
</dbReference>